<evidence type="ECO:0000313" key="1">
    <source>
        <dbReference type="EMBL" id="AES96832.1"/>
    </source>
</evidence>
<reference evidence="1 3" key="1">
    <citation type="journal article" date="2011" name="Nature">
        <title>The Medicago genome provides insight into the evolution of rhizobial symbioses.</title>
        <authorList>
            <person name="Young N.D."/>
            <person name="Debelle F."/>
            <person name="Oldroyd G.E."/>
            <person name="Geurts R."/>
            <person name="Cannon S.B."/>
            <person name="Udvardi M.K."/>
            <person name="Benedito V.A."/>
            <person name="Mayer K.F."/>
            <person name="Gouzy J."/>
            <person name="Schoof H."/>
            <person name="Van de Peer Y."/>
            <person name="Proost S."/>
            <person name="Cook D.R."/>
            <person name="Meyers B.C."/>
            <person name="Spannagl M."/>
            <person name="Cheung F."/>
            <person name="De Mita S."/>
            <person name="Krishnakumar V."/>
            <person name="Gundlach H."/>
            <person name="Zhou S."/>
            <person name="Mudge J."/>
            <person name="Bharti A.K."/>
            <person name="Murray J.D."/>
            <person name="Naoumkina M.A."/>
            <person name="Rosen B."/>
            <person name="Silverstein K.A."/>
            <person name="Tang H."/>
            <person name="Rombauts S."/>
            <person name="Zhao P.X."/>
            <person name="Zhou P."/>
            <person name="Barbe V."/>
            <person name="Bardou P."/>
            <person name="Bechner M."/>
            <person name="Bellec A."/>
            <person name="Berger A."/>
            <person name="Berges H."/>
            <person name="Bidwell S."/>
            <person name="Bisseling T."/>
            <person name="Choisne N."/>
            <person name="Couloux A."/>
            <person name="Denny R."/>
            <person name="Deshpande S."/>
            <person name="Dai X."/>
            <person name="Doyle J.J."/>
            <person name="Dudez A.M."/>
            <person name="Farmer A.D."/>
            <person name="Fouteau S."/>
            <person name="Franken C."/>
            <person name="Gibelin C."/>
            <person name="Gish J."/>
            <person name="Goldstein S."/>
            <person name="Gonzalez A.J."/>
            <person name="Green P.J."/>
            <person name="Hallab A."/>
            <person name="Hartog M."/>
            <person name="Hua A."/>
            <person name="Humphray S.J."/>
            <person name="Jeong D.H."/>
            <person name="Jing Y."/>
            <person name="Jocker A."/>
            <person name="Kenton S.M."/>
            <person name="Kim D.J."/>
            <person name="Klee K."/>
            <person name="Lai H."/>
            <person name="Lang C."/>
            <person name="Lin S."/>
            <person name="Macmil S.L."/>
            <person name="Magdelenat G."/>
            <person name="Matthews L."/>
            <person name="McCorrison J."/>
            <person name="Monaghan E.L."/>
            <person name="Mun J.H."/>
            <person name="Najar F.Z."/>
            <person name="Nicholson C."/>
            <person name="Noirot C."/>
            <person name="O'Bleness M."/>
            <person name="Paule C.R."/>
            <person name="Poulain J."/>
            <person name="Prion F."/>
            <person name="Qin B."/>
            <person name="Qu C."/>
            <person name="Retzel E.F."/>
            <person name="Riddle C."/>
            <person name="Sallet E."/>
            <person name="Samain S."/>
            <person name="Samson N."/>
            <person name="Sanders I."/>
            <person name="Saurat O."/>
            <person name="Scarpelli C."/>
            <person name="Schiex T."/>
            <person name="Segurens B."/>
            <person name="Severin A.J."/>
            <person name="Sherrier D.J."/>
            <person name="Shi R."/>
            <person name="Sims S."/>
            <person name="Singer S.R."/>
            <person name="Sinharoy S."/>
            <person name="Sterck L."/>
            <person name="Viollet A."/>
            <person name="Wang B.B."/>
            <person name="Wang K."/>
            <person name="Wang M."/>
            <person name="Wang X."/>
            <person name="Warfsmann J."/>
            <person name="Weissenbach J."/>
            <person name="White D.D."/>
            <person name="White J.D."/>
            <person name="Wiley G.B."/>
            <person name="Wincker P."/>
            <person name="Xing Y."/>
            <person name="Yang L."/>
            <person name="Yao Z."/>
            <person name="Ying F."/>
            <person name="Zhai J."/>
            <person name="Zhou L."/>
            <person name="Zuber A."/>
            <person name="Denarie J."/>
            <person name="Dixon R.A."/>
            <person name="May G.D."/>
            <person name="Schwartz D.C."/>
            <person name="Rogers J."/>
            <person name="Quetier F."/>
            <person name="Town C.D."/>
            <person name="Roe B.A."/>
        </authorList>
    </citation>
    <scope>NUCLEOTIDE SEQUENCE [LARGE SCALE GENOMIC DNA]</scope>
    <source>
        <strain evidence="1">A17</strain>
        <strain evidence="2 3">cv. Jemalong A17</strain>
    </source>
</reference>
<dbReference type="EMBL" id="CM001221">
    <property type="protein sequence ID" value="AES96832.1"/>
    <property type="molecule type" value="Genomic_DNA"/>
</dbReference>
<dbReference type="HOGENOM" id="CLU_2871026_0_0_1"/>
<name>G7JWG0_MEDTR</name>
<dbReference type="AlphaFoldDB" id="G7JWG0"/>
<evidence type="ECO:0000313" key="2">
    <source>
        <dbReference type="EnsemblPlants" id="AES96832"/>
    </source>
</evidence>
<proteinExistence type="predicted"/>
<organism evidence="1 3">
    <name type="scientific">Medicago truncatula</name>
    <name type="common">Barrel medic</name>
    <name type="synonym">Medicago tribuloides</name>
    <dbReference type="NCBI Taxonomy" id="3880"/>
    <lineage>
        <taxon>Eukaryota</taxon>
        <taxon>Viridiplantae</taxon>
        <taxon>Streptophyta</taxon>
        <taxon>Embryophyta</taxon>
        <taxon>Tracheophyta</taxon>
        <taxon>Spermatophyta</taxon>
        <taxon>Magnoliopsida</taxon>
        <taxon>eudicotyledons</taxon>
        <taxon>Gunneridae</taxon>
        <taxon>Pentapetalae</taxon>
        <taxon>rosids</taxon>
        <taxon>fabids</taxon>
        <taxon>Fabales</taxon>
        <taxon>Fabaceae</taxon>
        <taxon>Papilionoideae</taxon>
        <taxon>50 kb inversion clade</taxon>
        <taxon>NPAAA clade</taxon>
        <taxon>Hologalegina</taxon>
        <taxon>IRL clade</taxon>
        <taxon>Trifolieae</taxon>
        <taxon>Medicago</taxon>
    </lineage>
</organism>
<protein>
    <submittedName>
        <fullName evidence="1 2">Uncharacterized protein</fullName>
    </submittedName>
</protein>
<gene>
    <name evidence="1" type="ordered locus">MTR_5g042010</name>
</gene>
<accession>G7JWG0</accession>
<dbReference type="PaxDb" id="3880-AES96832"/>
<keyword evidence="3" id="KW-1185">Reference proteome</keyword>
<reference evidence="2" key="3">
    <citation type="submission" date="2015-04" db="UniProtKB">
        <authorList>
            <consortium name="EnsemblPlants"/>
        </authorList>
    </citation>
    <scope>IDENTIFICATION</scope>
    <source>
        <strain evidence="2">cv. Jemalong A17</strain>
    </source>
</reference>
<evidence type="ECO:0000313" key="3">
    <source>
        <dbReference type="Proteomes" id="UP000002051"/>
    </source>
</evidence>
<dbReference type="Proteomes" id="UP000002051">
    <property type="component" value="Chromosome 5"/>
</dbReference>
<reference evidence="1 3" key="2">
    <citation type="journal article" date="2014" name="BMC Genomics">
        <title>An improved genome release (version Mt4.0) for the model legume Medicago truncatula.</title>
        <authorList>
            <person name="Tang H."/>
            <person name="Krishnakumar V."/>
            <person name="Bidwell S."/>
            <person name="Rosen B."/>
            <person name="Chan A."/>
            <person name="Zhou S."/>
            <person name="Gentzbittel L."/>
            <person name="Childs K.L."/>
            <person name="Yandell M."/>
            <person name="Gundlach H."/>
            <person name="Mayer K.F."/>
            <person name="Schwartz D.C."/>
            <person name="Town C.D."/>
        </authorList>
    </citation>
    <scope>GENOME REANNOTATION</scope>
    <source>
        <strain evidence="2 3">cv. Jemalong A17</strain>
    </source>
</reference>
<dbReference type="EnsemblPlants" id="AES96832">
    <property type="protein sequence ID" value="AES96832"/>
    <property type="gene ID" value="MTR_5g042010"/>
</dbReference>
<sequence>MKTKLPLLRFTNPIRSVPFFASDYASFLLIRFEFGDLWTICALFWSTTHRNHFFPPPPIVSIQN</sequence>